<accession>A0A068WQF4</accession>
<reference evidence="3" key="2">
    <citation type="submission" date="2014-06" db="EMBL/GenBank/DDBJ databases">
        <authorList>
            <person name="Aslett M."/>
        </authorList>
    </citation>
    <scope>NUCLEOTIDE SEQUENCE</scope>
</reference>
<sequence length="503" mass="55695">MKGSSPSFMSLVYREFSRLYIIFERYGKLYVTSNFLCFVESKLKNLQVVIRLEDVESYETHSSGVNIYAYNQKHSFTDFVGESGVAFLSNYLRLTKKPNPVGDSGVSSKPSFRQSPVLVNEKASNPLLPIEPPTKPSRSKNGLSARQSVSPADPLAFKSITGDGGSSGGLSTISDVAYKASCIPLLLLTRILSFAVAMATSSLQATPFGFQPPRAFTKFIAYIVPSKVVFGGIPISVVFLSPYPRRLAFLTISVVYLCYRLQHIPLDDSVGIINRNTYVNSNEAGEGDCRNEFLKIVASLQSLSQALQRAVQPYLSGFYPAREKYVIQSSTRLFPIHGNPFPTPNHLKRGSVEGEEALQNLHSTRPVTDMDWNLREASHHDAPWPSSISWSVSGSIRGIRQRLAWLLLALTAYRFHSAATSVLALCMAPTTHPPYLRTSPSSNANATRRDHNTEMHRELKDENKITPKRHGLVCLGLWIHLRVSMSTLSGAILIRGSQSQSTF</sequence>
<evidence type="ECO:0000313" key="3">
    <source>
        <dbReference type="EMBL" id="CDS22331.1"/>
    </source>
</evidence>
<reference evidence="5" key="3">
    <citation type="submission" date="2020-10" db="UniProtKB">
        <authorList>
            <consortium name="WormBaseParasite"/>
        </authorList>
    </citation>
    <scope>IDENTIFICATION</scope>
</reference>
<feature type="compositionally biased region" description="Polar residues" evidence="1">
    <location>
        <begin position="139"/>
        <end position="150"/>
    </location>
</feature>
<dbReference type="OrthoDB" id="6266741at2759"/>
<dbReference type="Pfam" id="PF02893">
    <property type="entry name" value="GRAM"/>
    <property type="match status" value="1"/>
</dbReference>
<feature type="region of interest" description="Disordered" evidence="1">
    <location>
        <begin position="436"/>
        <end position="458"/>
    </location>
</feature>
<protein>
    <submittedName>
        <fullName evidence="3 5">Gram domain containing protein</fullName>
    </submittedName>
</protein>
<dbReference type="AlphaFoldDB" id="A0A068WQF4"/>
<feature type="compositionally biased region" description="Basic and acidic residues" evidence="1">
    <location>
        <begin position="447"/>
        <end position="458"/>
    </location>
</feature>
<evidence type="ECO:0000313" key="4">
    <source>
        <dbReference type="Proteomes" id="UP000492820"/>
    </source>
</evidence>
<evidence type="ECO:0000259" key="2">
    <source>
        <dbReference type="Pfam" id="PF02893"/>
    </source>
</evidence>
<gene>
    <name evidence="3" type="ORF">EgrG_002029600</name>
</gene>
<dbReference type="WBParaSite" id="EgrG_002029600">
    <property type="protein sequence ID" value="EgrG_002029600"/>
    <property type="gene ID" value="EgrG_002029600"/>
</dbReference>
<dbReference type="Proteomes" id="UP000492820">
    <property type="component" value="Unassembled WGS sequence"/>
</dbReference>
<organism evidence="3">
    <name type="scientific">Echinococcus granulosus</name>
    <name type="common">Hydatid tapeworm</name>
    <dbReference type="NCBI Taxonomy" id="6210"/>
    <lineage>
        <taxon>Eukaryota</taxon>
        <taxon>Metazoa</taxon>
        <taxon>Spiralia</taxon>
        <taxon>Lophotrochozoa</taxon>
        <taxon>Platyhelminthes</taxon>
        <taxon>Cestoda</taxon>
        <taxon>Eucestoda</taxon>
        <taxon>Cyclophyllidea</taxon>
        <taxon>Taeniidae</taxon>
        <taxon>Echinococcus</taxon>
        <taxon>Echinococcus granulosus group</taxon>
    </lineage>
</organism>
<reference evidence="3 4" key="1">
    <citation type="journal article" date="2013" name="Nature">
        <title>The genomes of four tapeworm species reveal adaptations to parasitism.</title>
        <authorList>
            <person name="Tsai I.J."/>
            <person name="Zarowiecki M."/>
            <person name="Holroyd N."/>
            <person name="Garciarrubio A."/>
            <person name="Sanchez-Flores A."/>
            <person name="Brooks K.L."/>
            <person name="Tracey A."/>
            <person name="Bobes R.J."/>
            <person name="Fragoso G."/>
            <person name="Sciutto E."/>
            <person name="Aslett M."/>
            <person name="Beasley H."/>
            <person name="Bennett H.M."/>
            <person name="Cai J."/>
            <person name="Camicia F."/>
            <person name="Clark R."/>
            <person name="Cucher M."/>
            <person name="De Silva N."/>
            <person name="Day T.A."/>
            <person name="Deplazes P."/>
            <person name="Estrada K."/>
            <person name="Fernandez C."/>
            <person name="Holland P.W."/>
            <person name="Hou J."/>
            <person name="Hu S."/>
            <person name="Huckvale T."/>
            <person name="Hung S.S."/>
            <person name="Kamenetzky L."/>
            <person name="Keane J.A."/>
            <person name="Kiss F."/>
            <person name="Koziol U."/>
            <person name="Lambert O."/>
            <person name="Liu K."/>
            <person name="Luo X."/>
            <person name="Luo Y."/>
            <person name="Macchiaroli N."/>
            <person name="Nichol S."/>
            <person name="Paps J."/>
            <person name="Parkinson J."/>
            <person name="Pouchkina-Stantcheva N."/>
            <person name="Riddiford N."/>
            <person name="Rosenzvit M."/>
            <person name="Salinas G."/>
            <person name="Wasmuth J.D."/>
            <person name="Zamanian M."/>
            <person name="Zheng Y."/>
            <person name="Cai X."/>
            <person name="Soberon X."/>
            <person name="Olson P.D."/>
            <person name="Laclette J.P."/>
            <person name="Brehm K."/>
            <person name="Berriman M."/>
            <person name="Garciarrubio A."/>
            <person name="Bobes R.J."/>
            <person name="Fragoso G."/>
            <person name="Sanchez-Flores A."/>
            <person name="Estrada K."/>
            <person name="Cevallos M.A."/>
            <person name="Morett E."/>
            <person name="Gonzalez V."/>
            <person name="Portillo T."/>
            <person name="Ochoa-Leyva A."/>
            <person name="Jose M.V."/>
            <person name="Sciutto E."/>
            <person name="Landa A."/>
            <person name="Jimenez L."/>
            <person name="Valdes V."/>
            <person name="Carrero J.C."/>
            <person name="Larralde C."/>
            <person name="Morales-Montor J."/>
            <person name="Limon-Lason J."/>
            <person name="Soberon X."/>
            <person name="Laclette J.P."/>
        </authorList>
    </citation>
    <scope>NUCLEOTIDE SEQUENCE [LARGE SCALE GENOMIC DNA]</scope>
</reference>
<feature type="domain" description="GRAM" evidence="2">
    <location>
        <begin position="24"/>
        <end position="68"/>
    </location>
</feature>
<evidence type="ECO:0000313" key="5">
    <source>
        <dbReference type="WBParaSite" id="EgrG_002029600"/>
    </source>
</evidence>
<dbReference type="Gene3D" id="2.30.29.30">
    <property type="entry name" value="Pleckstrin-homology domain (PH domain)/Phosphotyrosine-binding domain (PTB)"/>
    <property type="match status" value="1"/>
</dbReference>
<dbReference type="InterPro" id="IPR011993">
    <property type="entry name" value="PH-like_dom_sf"/>
</dbReference>
<dbReference type="EMBL" id="LK028586">
    <property type="protein sequence ID" value="CDS22331.1"/>
    <property type="molecule type" value="Genomic_DNA"/>
</dbReference>
<proteinExistence type="predicted"/>
<dbReference type="InterPro" id="IPR004182">
    <property type="entry name" value="GRAM"/>
</dbReference>
<feature type="region of interest" description="Disordered" evidence="1">
    <location>
        <begin position="125"/>
        <end position="150"/>
    </location>
</feature>
<evidence type="ECO:0000256" key="1">
    <source>
        <dbReference type="SAM" id="MobiDB-lite"/>
    </source>
</evidence>
<name>A0A068WQF4_ECHGR</name>